<evidence type="ECO:0000313" key="2">
    <source>
        <dbReference type="EMBL" id="OKL44034.1"/>
    </source>
</evidence>
<name>A0A1U7JH66_9HYPH</name>
<dbReference type="EMBL" id="LVVZ01000015">
    <property type="protein sequence ID" value="OKL44034.1"/>
    <property type="molecule type" value="Genomic_DNA"/>
</dbReference>
<dbReference type="STRING" id="197461.A3843_10655"/>
<dbReference type="RefSeq" id="WP_051269065.1">
    <property type="nucleotide sequence ID" value="NZ_LVVZ01000015.1"/>
</dbReference>
<dbReference type="Proteomes" id="UP000185783">
    <property type="component" value="Unassembled WGS sequence"/>
</dbReference>
<gene>
    <name evidence="2" type="ORF">A3843_10655</name>
</gene>
<keyword evidence="3" id="KW-1185">Reference proteome</keyword>
<protein>
    <submittedName>
        <fullName evidence="2">Uncharacterized protein</fullName>
    </submittedName>
</protein>
<accession>A0A1U7JH66</accession>
<organism evidence="2 3">
    <name type="scientific">Pseudovibrio exalbescens</name>
    <dbReference type="NCBI Taxonomy" id="197461"/>
    <lineage>
        <taxon>Bacteria</taxon>
        <taxon>Pseudomonadati</taxon>
        <taxon>Pseudomonadota</taxon>
        <taxon>Alphaproteobacteria</taxon>
        <taxon>Hyphomicrobiales</taxon>
        <taxon>Stappiaceae</taxon>
        <taxon>Pseudovibrio</taxon>
    </lineage>
</organism>
<evidence type="ECO:0000313" key="3">
    <source>
        <dbReference type="Proteomes" id="UP000185783"/>
    </source>
</evidence>
<dbReference type="AlphaFoldDB" id="A0A1U7JH66"/>
<feature type="region of interest" description="Disordered" evidence="1">
    <location>
        <begin position="150"/>
        <end position="169"/>
    </location>
</feature>
<sequence>MGRLEAAAIAVGIFGAGLFAPMVAQALSQVQGVPEPSFEQVLAEEDLPASGAGFEISPPISRSGTLLFYHLKTPQGTFPVRGTAQMRKRLAEVQALQQLNRTDWTALAGDGAVEAVKKPLTFLGDLVRRPGTTLSESAERVGEMFDGTVNTLAGKNPPPMGPTRAGESPSETLAAAVVGRDQARREIAVQIGVDPYTTFTPLSDKLDEAAWAYASSNRVVRLASLFIPGSAGVAVTGIVTSADFRKMLVESPAVLNERMRKALEGLEVRDATIRSFLAQSALTPAEKLVLVGAMQQLGPLPGIEDQVALVATADAPSGANYMVLALLMAVDYHQHVAAITALEVVQGVPVGQTASGALVVFIAGDRVGWELRERAALLELQSELDARKPPEPVEYRVYGLANGALHEALWDRNGFIRERAPVSASLSMSSE</sequence>
<proteinExistence type="predicted"/>
<reference evidence="2 3" key="1">
    <citation type="submission" date="2016-03" db="EMBL/GenBank/DDBJ databases">
        <title>Genome sequence of Nesiotobacter sp. nov., a moderately halophilic alphaproteobacterium isolated from the Yellow Sea, China.</title>
        <authorList>
            <person name="Zhang G."/>
            <person name="Zhang R."/>
        </authorList>
    </citation>
    <scope>NUCLEOTIDE SEQUENCE [LARGE SCALE GENOMIC DNA]</scope>
    <source>
        <strain evidence="2 3">WB1-6</strain>
    </source>
</reference>
<comment type="caution">
    <text evidence="2">The sequence shown here is derived from an EMBL/GenBank/DDBJ whole genome shotgun (WGS) entry which is preliminary data.</text>
</comment>
<evidence type="ECO:0000256" key="1">
    <source>
        <dbReference type="SAM" id="MobiDB-lite"/>
    </source>
</evidence>